<name>A0A4S4LA77_9AGAM</name>
<evidence type="ECO:0000313" key="2">
    <source>
        <dbReference type="EMBL" id="THH08606.1"/>
    </source>
</evidence>
<protein>
    <submittedName>
        <fullName evidence="2">Uncharacterized protein</fullName>
    </submittedName>
</protein>
<dbReference type="EMBL" id="SGPK01000093">
    <property type="protein sequence ID" value="THH08606.1"/>
    <property type="molecule type" value="Genomic_DNA"/>
</dbReference>
<organism evidence="2 3">
    <name type="scientific">Phellinidium pouzarii</name>
    <dbReference type="NCBI Taxonomy" id="167371"/>
    <lineage>
        <taxon>Eukaryota</taxon>
        <taxon>Fungi</taxon>
        <taxon>Dikarya</taxon>
        <taxon>Basidiomycota</taxon>
        <taxon>Agaricomycotina</taxon>
        <taxon>Agaricomycetes</taxon>
        <taxon>Hymenochaetales</taxon>
        <taxon>Hymenochaetaceae</taxon>
        <taxon>Phellinidium</taxon>
    </lineage>
</organism>
<feature type="non-terminal residue" evidence="2">
    <location>
        <position position="110"/>
    </location>
</feature>
<sequence>MHAALRHWRPRPGHSLFSASHFLASSPSVWTASARPLFASEARTFQQRSYASKSKGKDKQKGKNNVKMDKTSKHEEREEDEEDLWAEAGRDRRGTNTAELVPGSQQVLAG</sequence>
<proteinExistence type="predicted"/>
<feature type="compositionally biased region" description="Basic and acidic residues" evidence="1">
    <location>
        <begin position="55"/>
        <end position="76"/>
    </location>
</feature>
<evidence type="ECO:0000313" key="3">
    <source>
        <dbReference type="Proteomes" id="UP000308199"/>
    </source>
</evidence>
<dbReference type="AlphaFoldDB" id="A0A4S4LA77"/>
<reference evidence="2 3" key="1">
    <citation type="submission" date="2019-02" db="EMBL/GenBank/DDBJ databases">
        <title>Genome sequencing of the rare red list fungi Phellinidium pouzarii.</title>
        <authorList>
            <person name="Buettner E."/>
            <person name="Kellner H."/>
        </authorList>
    </citation>
    <scope>NUCLEOTIDE SEQUENCE [LARGE SCALE GENOMIC DNA]</scope>
    <source>
        <strain evidence="2 3">DSM 108285</strain>
    </source>
</reference>
<evidence type="ECO:0000256" key="1">
    <source>
        <dbReference type="SAM" id="MobiDB-lite"/>
    </source>
</evidence>
<keyword evidence="3" id="KW-1185">Reference proteome</keyword>
<feature type="region of interest" description="Disordered" evidence="1">
    <location>
        <begin position="47"/>
        <end position="110"/>
    </location>
</feature>
<dbReference type="Proteomes" id="UP000308199">
    <property type="component" value="Unassembled WGS sequence"/>
</dbReference>
<feature type="compositionally biased region" description="Polar residues" evidence="1">
    <location>
        <begin position="95"/>
        <end position="110"/>
    </location>
</feature>
<gene>
    <name evidence="2" type="ORF">EW145_g2576</name>
</gene>
<comment type="caution">
    <text evidence="2">The sequence shown here is derived from an EMBL/GenBank/DDBJ whole genome shotgun (WGS) entry which is preliminary data.</text>
</comment>
<accession>A0A4S4LA77</accession>